<organism evidence="10 11">
    <name type="scientific">Amblyomma americanum</name>
    <name type="common">Lone star tick</name>
    <dbReference type="NCBI Taxonomy" id="6943"/>
    <lineage>
        <taxon>Eukaryota</taxon>
        <taxon>Metazoa</taxon>
        <taxon>Ecdysozoa</taxon>
        <taxon>Arthropoda</taxon>
        <taxon>Chelicerata</taxon>
        <taxon>Arachnida</taxon>
        <taxon>Acari</taxon>
        <taxon>Parasitiformes</taxon>
        <taxon>Ixodida</taxon>
        <taxon>Ixodoidea</taxon>
        <taxon>Ixodidae</taxon>
        <taxon>Amblyomminae</taxon>
        <taxon>Amblyomma</taxon>
    </lineage>
</organism>
<dbReference type="Pfam" id="PF06775">
    <property type="entry name" value="Seipin"/>
    <property type="match status" value="1"/>
</dbReference>
<dbReference type="GO" id="GO:0005789">
    <property type="term" value="C:endoplasmic reticulum membrane"/>
    <property type="evidence" value="ECO:0007669"/>
    <property type="project" value="UniProtKB-SubCell"/>
</dbReference>
<comment type="subcellular location">
    <subcellularLocation>
        <location evidence="1">Endoplasmic reticulum membrane</location>
        <topology evidence="1">Multi-pass membrane protein</topology>
    </subcellularLocation>
</comment>
<keyword evidence="6" id="KW-0443">Lipid metabolism</keyword>
<dbReference type="Proteomes" id="UP001321473">
    <property type="component" value="Unassembled WGS sequence"/>
</dbReference>
<feature type="compositionally biased region" description="Acidic residues" evidence="8">
    <location>
        <begin position="274"/>
        <end position="284"/>
    </location>
</feature>
<evidence type="ECO:0000256" key="5">
    <source>
        <dbReference type="ARBA" id="ARBA00022989"/>
    </source>
</evidence>
<evidence type="ECO:0000256" key="1">
    <source>
        <dbReference type="ARBA" id="ARBA00004477"/>
    </source>
</evidence>
<feature type="compositionally biased region" description="Basic and acidic residues" evidence="8">
    <location>
        <begin position="294"/>
        <end position="319"/>
    </location>
</feature>
<keyword evidence="4" id="KW-0256">Endoplasmic reticulum</keyword>
<feature type="compositionally biased region" description="Basic residues" evidence="8">
    <location>
        <begin position="252"/>
        <end position="267"/>
    </location>
</feature>
<feature type="transmembrane region" description="Helical" evidence="9">
    <location>
        <begin position="225"/>
        <end position="247"/>
    </location>
</feature>
<evidence type="ECO:0000256" key="4">
    <source>
        <dbReference type="ARBA" id="ARBA00022824"/>
    </source>
</evidence>
<dbReference type="PANTHER" id="PTHR21212:SF0">
    <property type="entry name" value="SEIPIN"/>
    <property type="match status" value="1"/>
</dbReference>
<dbReference type="GO" id="GO:0140042">
    <property type="term" value="P:lipid droplet formation"/>
    <property type="evidence" value="ECO:0007669"/>
    <property type="project" value="UniProtKB-ARBA"/>
</dbReference>
<accession>A0AAQ4FER4</accession>
<dbReference type="AlphaFoldDB" id="A0AAQ4FER4"/>
<gene>
    <name evidence="10" type="ORF">V5799_008431</name>
</gene>
<protein>
    <recommendedName>
        <fullName evidence="2">Seipin</fullName>
    </recommendedName>
</protein>
<comment type="caution">
    <text evidence="10">The sequence shown here is derived from an EMBL/GenBank/DDBJ whole genome shotgun (WGS) entry which is preliminary data.</text>
</comment>
<feature type="compositionally biased region" description="Low complexity" evidence="8">
    <location>
        <begin position="328"/>
        <end position="339"/>
    </location>
</feature>
<evidence type="ECO:0000256" key="3">
    <source>
        <dbReference type="ARBA" id="ARBA00022692"/>
    </source>
</evidence>
<keyword evidence="7 9" id="KW-0472">Membrane</keyword>
<evidence type="ECO:0000313" key="10">
    <source>
        <dbReference type="EMBL" id="KAK8785205.1"/>
    </source>
</evidence>
<feature type="compositionally biased region" description="Basic and acidic residues" evidence="8">
    <location>
        <begin position="347"/>
        <end position="356"/>
    </location>
</feature>
<evidence type="ECO:0000256" key="9">
    <source>
        <dbReference type="SAM" id="Phobius"/>
    </source>
</evidence>
<reference evidence="10 11" key="1">
    <citation type="journal article" date="2023" name="Arcadia Sci">
        <title>De novo assembly of a long-read Amblyomma americanum tick genome.</title>
        <authorList>
            <person name="Chou S."/>
            <person name="Poskanzer K.E."/>
            <person name="Rollins M."/>
            <person name="Thuy-Boun P.S."/>
        </authorList>
    </citation>
    <scope>NUCLEOTIDE SEQUENCE [LARGE SCALE GENOMIC DNA]</scope>
    <source>
        <strain evidence="10">F_SG_1</strain>
        <tissue evidence="10">Salivary glands</tissue>
    </source>
</reference>
<name>A0AAQ4FER4_AMBAM</name>
<keyword evidence="11" id="KW-1185">Reference proteome</keyword>
<feature type="transmembrane region" description="Helical" evidence="9">
    <location>
        <begin position="24"/>
        <end position="46"/>
    </location>
</feature>
<evidence type="ECO:0000256" key="2">
    <source>
        <dbReference type="ARBA" id="ARBA00022064"/>
    </source>
</evidence>
<keyword evidence="5 9" id="KW-1133">Transmembrane helix</keyword>
<dbReference type="EMBL" id="JARKHS020003799">
    <property type="protein sequence ID" value="KAK8785205.1"/>
    <property type="molecule type" value="Genomic_DNA"/>
</dbReference>
<dbReference type="InterPro" id="IPR009617">
    <property type="entry name" value="Seipin"/>
</dbReference>
<proteinExistence type="predicted"/>
<sequence>MIFALLKLPLAVFGGVRQLVSQSFFVAVLLSVITWTSILLYGVFYWNYIPKSSHVFPVHLHFESKACPGGYCDYPVANVTIVRPGQDDYLARGQRYKIYLELEMPESEANQRIGMFTVRLDMISEDGEVLRSTQRSGVLRYKSVLVRLFSTLFYIPMLLLGSAEEKQTVSVLLFERYMEDYAKPATQAGIMIRNSHIEVYTATLKIYADFTGLRYLLYNWPLTSAVVGISTNFFFVSLVALLSWNHLAPAKPKPRRSIADKKKHPSNGKKTLEEQVDAAEDDTASDISGNQPDLIKETVEAKKVRKRKELDEKTGKTLRELFGATTQGSDASLSSLDGDQIASGDASPRRLEKEPT</sequence>
<evidence type="ECO:0000256" key="8">
    <source>
        <dbReference type="SAM" id="MobiDB-lite"/>
    </source>
</evidence>
<keyword evidence="3 9" id="KW-0812">Transmembrane</keyword>
<dbReference type="CDD" id="cd23995">
    <property type="entry name" value="Seipin_BSCL2_like"/>
    <property type="match status" value="1"/>
</dbReference>
<evidence type="ECO:0000256" key="6">
    <source>
        <dbReference type="ARBA" id="ARBA00023098"/>
    </source>
</evidence>
<dbReference type="GO" id="GO:0006629">
    <property type="term" value="P:lipid metabolic process"/>
    <property type="evidence" value="ECO:0007669"/>
    <property type="project" value="UniProtKB-KW"/>
</dbReference>
<feature type="region of interest" description="Disordered" evidence="8">
    <location>
        <begin position="251"/>
        <end position="356"/>
    </location>
</feature>
<dbReference type="PANTHER" id="PTHR21212">
    <property type="entry name" value="BERNARDINELLI-SEIP CONGENITAL LIPODYSTROPHY 2 HOMOLOG BSCL2 PROTEIN"/>
    <property type="match status" value="1"/>
</dbReference>
<feature type="transmembrane region" description="Helical" evidence="9">
    <location>
        <begin position="144"/>
        <end position="163"/>
    </location>
</feature>
<evidence type="ECO:0000256" key="7">
    <source>
        <dbReference type="ARBA" id="ARBA00023136"/>
    </source>
</evidence>
<evidence type="ECO:0000313" key="11">
    <source>
        <dbReference type="Proteomes" id="UP001321473"/>
    </source>
</evidence>